<organism evidence="1 2">
    <name type="scientific">Araneus ventricosus</name>
    <name type="common">Orbweaver spider</name>
    <name type="synonym">Epeira ventricosa</name>
    <dbReference type="NCBI Taxonomy" id="182803"/>
    <lineage>
        <taxon>Eukaryota</taxon>
        <taxon>Metazoa</taxon>
        <taxon>Ecdysozoa</taxon>
        <taxon>Arthropoda</taxon>
        <taxon>Chelicerata</taxon>
        <taxon>Arachnida</taxon>
        <taxon>Araneae</taxon>
        <taxon>Araneomorphae</taxon>
        <taxon>Entelegynae</taxon>
        <taxon>Araneoidea</taxon>
        <taxon>Araneidae</taxon>
        <taxon>Araneus</taxon>
    </lineage>
</organism>
<evidence type="ECO:0000313" key="2">
    <source>
        <dbReference type="Proteomes" id="UP000499080"/>
    </source>
</evidence>
<dbReference type="Proteomes" id="UP000499080">
    <property type="component" value="Unassembled WGS sequence"/>
</dbReference>
<protein>
    <recommendedName>
        <fullName evidence="3">Peptidase aspartic putative domain-containing protein</fullName>
    </recommendedName>
</protein>
<name>A0A4Y2PSD5_ARAVE</name>
<sequence>MRVRGLLVSASSRSYVSDRVVNYLKLRPLRHEKVIHGLFVGKETPPKEHGIYAVEIIDLNGSFSYCCEVFSESNICDFVPKIEDPQILENLRVNNIELSDATCNENEIDLLIGAELIGKLLMGRCVLLNFGLAAIHTKLEWTVIGKETGLYSSDDYPIIDSVQTVLSLYVNNASLRELWDIEPLGIREPIKNVSKWKAFVEQLKEFHEQLTVFPDDRYEVELPWELDASANLPDNKELALK</sequence>
<keyword evidence="2" id="KW-1185">Reference proteome</keyword>
<dbReference type="EMBL" id="BGPR01012017">
    <property type="protein sequence ID" value="GBN54099.1"/>
    <property type="molecule type" value="Genomic_DNA"/>
</dbReference>
<dbReference type="OrthoDB" id="5967017at2759"/>
<accession>A0A4Y2PSD5</accession>
<reference evidence="1 2" key="1">
    <citation type="journal article" date="2019" name="Sci. Rep.">
        <title>Orb-weaving spider Araneus ventricosus genome elucidates the spidroin gene catalogue.</title>
        <authorList>
            <person name="Kono N."/>
            <person name="Nakamura H."/>
            <person name="Ohtoshi R."/>
            <person name="Moran D.A.P."/>
            <person name="Shinohara A."/>
            <person name="Yoshida Y."/>
            <person name="Fujiwara M."/>
            <person name="Mori M."/>
            <person name="Tomita M."/>
            <person name="Arakawa K."/>
        </authorList>
    </citation>
    <scope>NUCLEOTIDE SEQUENCE [LARGE SCALE GENOMIC DNA]</scope>
</reference>
<proteinExistence type="predicted"/>
<gene>
    <name evidence="1" type="ORF">AVEN_69430_1</name>
</gene>
<dbReference type="AlphaFoldDB" id="A0A4Y2PSD5"/>
<comment type="caution">
    <text evidence="1">The sequence shown here is derived from an EMBL/GenBank/DDBJ whole genome shotgun (WGS) entry which is preliminary data.</text>
</comment>
<evidence type="ECO:0000313" key="1">
    <source>
        <dbReference type="EMBL" id="GBN54099.1"/>
    </source>
</evidence>
<evidence type="ECO:0008006" key="3">
    <source>
        <dbReference type="Google" id="ProtNLM"/>
    </source>
</evidence>